<dbReference type="InterPro" id="IPR008319">
    <property type="entry name" value="GyrI-like_CCH_Lin2189-like"/>
</dbReference>
<reference evidence="2" key="1">
    <citation type="submission" date="2022-09" db="EMBL/GenBank/DDBJ databases">
        <authorList>
            <person name="Li D."/>
            <person name="Cheng J."/>
            <person name="Li Y."/>
        </authorList>
    </citation>
    <scope>NUCLEOTIDE SEQUENCE</scope>
    <source>
        <strain evidence="2">DL</strain>
    </source>
</reference>
<dbReference type="InterPro" id="IPR011256">
    <property type="entry name" value="Reg_factor_effector_dom_sf"/>
</dbReference>
<feature type="domain" description="GyrI-like small molecule binding" evidence="1">
    <location>
        <begin position="31"/>
        <end position="211"/>
    </location>
</feature>
<dbReference type="Gene3D" id="3.20.80.10">
    <property type="entry name" value="Regulatory factor, effector binding domain"/>
    <property type="match status" value="1"/>
</dbReference>
<organism evidence="2 3">
    <name type="scientific">Arthrobacter koreensis</name>
    <dbReference type="NCBI Taxonomy" id="199136"/>
    <lineage>
        <taxon>Bacteria</taxon>
        <taxon>Bacillati</taxon>
        <taxon>Actinomycetota</taxon>
        <taxon>Actinomycetes</taxon>
        <taxon>Micrococcales</taxon>
        <taxon>Micrococcaceae</taxon>
        <taxon>Arthrobacter</taxon>
    </lineage>
</organism>
<dbReference type="Pfam" id="PF06445">
    <property type="entry name" value="GyrI-like"/>
    <property type="match status" value="1"/>
</dbReference>
<dbReference type="Proteomes" id="UP001063368">
    <property type="component" value="Chromosome"/>
</dbReference>
<evidence type="ECO:0000259" key="1">
    <source>
        <dbReference type="Pfam" id="PF06445"/>
    </source>
</evidence>
<dbReference type="GeneID" id="95606575"/>
<protein>
    <submittedName>
        <fullName evidence="2">GyrI-like domain-containing protein</fullName>
    </submittedName>
</protein>
<dbReference type="SUPFAM" id="SSF55136">
    <property type="entry name" value="Probable bacterial effector-binding domain"/>
    <property type="match status" value="1"/>
</dbReference>
<dbReference type="InterPro" id="IPR029442">
    <property type="entry name" value="GyrI-like"/>
</dbReference>
<proteinExistence type="predicted"/>
<dbReference type="EMBL" id="CP106856">
    <property type="protein sequence ID" value="UYB35881.1"/>
    <property type="molecule type" value="Genomic_DNA"/>
</dbReference>
<evidence type="ECO:0000313" key="2">
    <source>
        <dbReference type="EMBL" id="UYB35881.1"/>
    </source>
</evidence>
<gene>
    <name evidence="2" type="ORF">N9A08_14885</name>
</gene>
<accession>A0ABY6FRP5</accession>
<keyword evidence="3" id="KW-1185">Reference proteome</keyword>
<dbReference type="PIRSF" id="PIRSF031644">
    <property type="entry name" value="UCP031644"/>
    <property type="match status" value="1"/>
</dbReference>
<evidence type="ECO:0000313" key="3">
    <source>
        <dbReference type="Proteomes" id="UP001063368"/>
    </source>
</evidence>
<sequence>MNSSPGPAGSQAKYDVKKALRQLYSPGRSFTLLEVPPQRFLAVDGHGNPNTSPDYAAAVQALYAVAYSLKFAAKRSSGQDSVVAPLEGLWRAEDPAAFLQGSKDLWDWTMLISQPEWVSEETALEAAAEVRARKDLDAAARIHWLELKEGLAVQVMHIGSYDDEAPLLAQLHHEFMPENQLDFNGDHHEVYLSDPRRTAPEKLKTILRQPVRRR</sequence>
<name>A0ABY6FRP5_9MICC</name>
<dbReference type="RefSeq" id="WP_152273942.1">
    <property type="nucleotide sequence ID" value="NZ_BAAAKG010000001.1"/>
</dbReference>